<feature type="transmembrane region" description="Helical" evidence="2">
    <location>
        <begin position="48"/>
        <end position="65"/>
    </location>
</feature>
<dbReference type="PANTHER" id="PTHR43833">
    <property type="entry name" value="POTASSIUM CHANNEL PROTEIN 2-RELATED-RELATED"/>
    <property type="match status" value="1"/>
</dbReference>
<organism evidence="5 6">
    <name type="scientific">Bacillus spongiae</name>
    <dbReference type="NCBI Taxonomy" id="2683610"/>
    <lineage>
        <taxon>Bacteria</taxon>
        <taxon>Bacillati</taxon>
        <taxon>Bacillota</taxon>
        <taxon>Bacilli</taxon>
        <taxon>Bacillales</taxon>
        <taxon>Bacillaceae</taxon>
        <taxon>Bacillus</taxon>
    </lineage>
</organism>
<dbReference type="InterPro" id="IPR050721">
    <property type="entry name" value="Trk_Ktr_HKT_K-transport"/>
</dbReference>
<dbReference type="Pfam" id="PF07885">
    <property type="entry name" value="Ion_trans_2"/>
    <property type="match status" value="1"/>
</dbReference>
<feature type="transmembrane region" description="Helical" evidence="2">
    <location>
        <begin position="77"/>
        <end position="101"/>
    </location>
</feature>
<evidence type="ECO:0000259" key="3">
    <source>
        <dbReference type="PROSITE" id="PS51201"/>
    </source>
</evidence>
<evidence type="ECO:0000313" key="5">
    <source>
        <dbReference type="EMBL" id="MEI5908267.1"/>
    </source>
</evidence>
<keyword evidence="2" id="KW-1133">Transmembrane helix</keyword>
<dbReference type="Gene3D" id="1.10.287.70">
    <property type="match status" value="1"/>
</dbReference>
<protein>
    <submittedName>
        <fullName evidence="5">Potassium channel protein</fullName>
    </submittedName>
</protein>
<keyword evidence="2" id="KW-0812">Transmembrane</keyword>
<dbReference type="PROSITE" id="PS51202">
    <property type="entry name" value="RCK_C"/>
    <property type="match status" value="1"/>
</dbReference>
<proteinExistence type="predicted"/>
<evidence type="ECO:0000313" key="6">
    <source>
        <dbReference type="Proteomes" id="UP001312865"/>
    </source>
</evidence>
<name>A0ABU8HG49_9BACI</name>
<accession>A0ABU8HG49</accession>
<dbReference type="SUPFAM" id="SSF116726">
    <property type="entry name" value="TrkA C-terminal domain-like"/>
    <property type="match status" value="1"/>
</dbReference>
<dbReference type="Pfam" id="PF02080">
    <property type="entry name" value="TrkA_C"/>
    <property type="match status" value="1"/>
</dbReference>
<dbReference type="Gene3D" id="3.40.50.720">
    <property type="entry name" value="NAD(P)-binding Rossmann-like Domain"/>
    <property type="match status" value="1"/>
</dbReference>
<dbReference type="InterPro" id="IPR013099">
    <property type="entry name" value="K_chnl_dom"/>
</dbReference>
<comment type="caution">
    <text evidence="5">The sequence shown here is derived from an EMBL/GenBank/DDBJ whole genome shotgun (WGS) entry which is preliminary data.</text>
</comment>
<feature type="domain" description="RCK N-terminal" evidence="3">
    <location>
        <begin position="122"/>
        <end position="239"/>
    </location>
</feature>
<dbReference type="PROSITE" id="PS51201">
    <property type="entry name" value="RCK_N"/>
    <property type="match status" value="1"/>
</dbReference>
<dbReference type="SUPFAM" id="SSF51735">
    <property type="entry name" value="NAD(P)-binding Rossmann-fold domains"/>
    <property type="match status" value="1"/>
</dbReference>
<dbReference type="InterPro" id="IPR036721">
    <property type="entry name" value="RCK_C_sf"/>
</dbReference>
<dbReference type="EMBL" id="JBBAXC010000012">
    <property type="protein sequence ID" value="MEI5908267.1"/>
    <property type="molecule type" value="Genomic_DNA"/>
</dbReference>
<gene>
    <name evidence="5" type="ORF">WAK64_14505</name>
</gene>
<dbReference type="InterPro" id="IPR003148">
    <property type="entry name" value="RCK_N"/>
</dbReference>
<dbReference type="Gene3D" id="3.30.70.1450">
    <property type="entry name" value="Regulator of K+ conductance, C-terminal domain"/>
    <property type="match status" value="1"/>
</dbReference>
<dbReference type="Proteomes" id="UP001312865">
    <property type="component" value="Unassembled WGS sequence"/>
</dbReference>
<keyword evidence="5" id="KW-0406">Ion transport</keyword>
<evidence type="ECO:0000256" key="2">
    <source>
        <dbReference type="SAM" id="Phobius"/>
    </source>
</evidence>
<keyword evidence="2" id="KW-0472">Membrane</keyword>
<dbReference type="GO" id="GO:0034220">
    <property type="term" value="P:monoatomic ion transmembrane transport"/>
    <property type="evidence" value="ECO:0007669"/>
    <property type="project" value="UniProtKB-KW"/>
</dbReference>
<keyword evidence="5" id="KW-0407">Ion channel</keyword>
<evidence type="ECO:0000259" key="4">
    <source>
        <dbReference type="PROSITE" id="PS51202"/>
    </source>
</evidence>
<sequence length="347" mass="38341">MLKNQSLPERKVKRQHQRFRHLANSFFAMNIIIFIGTVGFMLLENLSLFDSLWLTMVTVLTVGYGDQIPITTEGKVFAMALIPVAIGIVTYAMGSVATILLEGEFSQTVRLNRMKIKIKQLEGHFIVCGVGRVGEQVLEHLRNKGIKAVFIDQDGERLESIMTSSDKYLIGDATEDQCLIHAGIDKAAGIIATLPSDADNVFITLTAKGLNPDIHVVARAERSSSIDKLTRAGANKVINPSSLGGNQMVMSMLKPLSVQYVEMMLHSNKQNYGIEELRIGEGCALIDKTIADAEIRKKYGVMIVAIMRGDEIIPNPNSHEMLKQNDKVVVFGGDKELSQFERVVIPL</sequence>
<dbReference type="InterPro" id="IPR036291">
    <property type="entry name" value="NAD(P)-bd_dom_sf"/>
</dbReference>
<dbReference type="RefSeq" id="WP_336587714.1">
    <property type="nucleotide sequence ID" value="NZ_JBBAXC010000012.1"/>
</dbReference>
<evidence type="ECO:0000256" key="1">
    <source>
        <dbReference type="ARBA" id="ARBA00004651"/>
    </source>
</evidence>
<dbReference type="Pfam" id="PF02254">
    <property type="entry name" value="TrkA_N"/>
    <property type="match status" value="1"/>
</dbReference>
<feature type="transmembrane region" description="Helical" evidence="2">
    <location>
        <begin position="21"/>
        <end position="42"/>
    </location>
</feature>
<keyword evidence="6" id="KW-1185">Reference proteome</keyword>
<dbReference type="InterPro" id="IPR006037">
    <property type="entry name" value="RCK_C"/>
</dbReference>
<keyword evidence="5" id="KW-0813">Transport</keyword>
<feature type="domain" description="RCK C-terminal" evidence="4">
    <location>
        <begin position="262"/>
        <end position="346"/>
    </location>
</feature>
<dbReference type="SUPFAM" id="SSF81324">
    <property type="entry name" value="Voltage-gated potassium channels"/>
    <property type="match status" value="1"/>
</dbReference>
<dbReference type="PANTHER" id="PTHR43833:SF9">
    <property type="entry name" value="POTASSIUM CHANNEL PROTEIN YUGO-RELATED"/>
    <property type="match status" value="1"/>
</dbReference>
<reference evidence="5 6" key="1">
    <citation type="journal article" date="2018" name="J. Microbiol.">
        <title>Bacillus spongiae sp. nov., isolated from sponge of Jeju Island.</title>
        <authorList>
            <person name="Lee G.E."/>
            <person name="Im W.T."/>
            <person name="Park J.S."/>
        </authorList>
    </citation>
    <scope>NUCLEOTIDE SEQUENCE [LARGE SCALE GENOMIC DNA]</scope>
    <source>
        <strain evidence="5 6">135PIL107-10</strain>
    </source>
</reference>
<comment type="subcellular location">
    <subcellularLocation>
        <location evidence="1">Cell membrane</location>
        <topology evidence="1">Multi-pass membrane protein</topology>
    </subcellularLocation>
</comment>